<accession>A0ABP8S3Z1</accession>
<evidence type="ECO:0008006" key="4">
    <source>
        <dbReference type="Google" id="ProtNLM"/>
    </source>
</evidence>
<gene>
    <name evidence="2" type="ORF">GCM10023176_00060</name>
</gene>
<dbReference type="Proteomes" id="UP001500307">
    <property type="component" value="Unassembled WGS sequence"/>
</dbReference>
<protein>
    <recommendedName>
        <fullName evidence="4">SMI1/KNR4 family protein</fullName>
    </recommendedName>
</protein>
<name>A0ABP8S3Z1_9ACTN</name>
<proteinExistence type="predicted"/>
<comment type="caution">
    <text evidence="2">The sequence shown here is derived from an EMBL/GenBank/DDBJ whole genome shotgun (WGS) entry which is preliminary data.</text>
</comment>
<evidence type="ECO:0000313" key="2">
    <source>
        <dbReference type="EMBL" id="GAA4561455.1"/>
    </source>
</evidence>
<organism evidence="2 3">
    <name type="scientific">Micromonospora coerulea</name>
    <dbReference type="NCBI Taxonomy" id="47856"/>
    <lineage>
        <taxon>Bacteria</taxon>
        <taxon>Bacillati</taxon>
        <taxon>Actinomycetota</taxon>
        <taxon>Actinomycetes</taxon>
        <taxon>Micromonosporales</taxon>
        <taxon>Micromonosporaceae</taxon>
        <taxon>Micromonospora</taxon>
    </lineage>
</organism>
<feature type="region of interest" description="Disordered" evidence="1">
    <location>
        <begin position="1"/>
        <end position="26"/>
    </location>
</feature>
<evidence type="ECO:0000313" key="3">
    <source>
        <dbReference type="Proteomes" id="UP001500307"/>
    </source>
</evidence>
<keyword evidence="3" id="KW-1185">Reference proteome</keyword>
<dbReference type="InterPro" id="IPR037883">
    <property type="entry name" value="Knr4/Smi1-like_sf"/>
</dbReference>
<dbReference type="SUPFAM" id="SSF160631">
    <property type="entry name" value="SMI1/KNR4-like"/>
    <property type="match status" value="1"/>
</dbReference>
<dbReference type="EMBL" id="BAABGU010000001">
    <property type="protein sequence ID" value="GAA4561455.1"/>
    <property type="molecule type" value="Genomic_DNA"/>
</dbReference>
<evidence type="ECO:0000256" key="1">
    <source>
        <dbReference type="SAM" id="MobiDB-lite"/>
    </source>
</evidence>
<dbReference type="RefSeq" id="WP_346115647.1">
    <property type="nucleotide sequence ID" value="NZ_BAABGU010000001.1"/>
</dbReference>
<reference evidence="3" key="1">
    <citation type="journal article" date="2019" name="Int. J. Syst. Evol. Microbiol.">
        <title>The Global Catalogue of Microorganisms (GCM) 10K type strain sequencing project: providing services to taxonomists for standard genome sequencing and annotation.</title>
        <authorList>
            <consortium name="The Broad Institute Genomics Platform"/>
            <consortium name="The Broad Institute Genome Sequencing Center for Infectious Disease"/>
            <person name="Wu L."/>
            <person name="Ma J."/>
        </authorList>
    </citation>
    <scope>NUCLEOTIDE SEQUENCE [LARGE SCALE GENOMIC DNA]</scope>
    <source>
        <strain evidence="3">JCM 3175</strain>
    </source>
</reference>
<sequence>MTSAPLNGPGSPYRKPPPEASTEEADDDALIKQLRVRAWDPGLRFDTASVPAAWIAERCSGERSEQDRVGIVGYGSDGTVLLNSWTEEVAAYYAEAPRRPLFPPITRSEVEVAECRMGRRLPELLQRVYTEVANGGFGPGGGLASLTDGNRAPGHLSDWPSAVRVHKRTCENGLPGSWLYLASGGCSMEWHVSLLAVDNPVLLYDADGWEPTWGQDPHDGLRHATASLRRWLWTWADGGNVWDEVAASLPPSPG</sequence>